<dbReference type="SUPFAM" id="SSF47226">
    <property type="entry name" value="Histidine-containing phosphotransfer domain, HPT domain"/>
    <property type="match status" value="1"/>
</dbReference>
<dbReference type="PRINTS" id="PR00344">
    <property type="entry name" value="BCTRLSENSOR"/>
</dbReference>
<evidence type="ECO:0000256" key="7">
    <source>
        <dbReference type="ARBA" id="ARBA00022741"/>
    </source>
</evidence>
<keyword evidence="7" id="KW-0547">Nucleotide-binding</keyword>
<evidence type="ECO:0000256" key="12">
    <source>
        <dbReference type="PROSITE-ProRule" id="PRU00110"/>
    </source>
</evidence>
<feature type="region of interest" description="Disordered" evidence="13">
    <location>
        <begin position="243"/>
        <end position="286"/>
    </location>
</feature>
<dbReference type="PROSITE" id="PS50894">
    <property type="entry name" value="HPT"/>
    <property type="match status" value="1"/>
</dbReference>
<reference evidence="17" key="2">
    <citation type="submission" date="2015-03" db="EMBL/GenBank/DDBJ databases">
        <title>Genome sequence of Pseudoalteromonas citrea.</title>
        <authorList>
            <person name="Xie B.-B."/>
            <person name="Rong J.-C."/>
            <person name="Qin Q.-L."/>
            <person name="Zhang Y.-Z."/>
        </authorList>
    </citation>
    <scope>NUCLEOTIDE SEQUENCE</scope>
    <source>
        <strain evidence="17">DSM 8771</strain>
    </source>
</reference>
<evidence type="ECO:0000259" key="16">
    <source>
        <dbReference type="PROSITE" id="PS50894"/>
    </source>
</evidence>
<evidence type="ECO:0000256" key="5">
    <source>
        <dbReference type="ARBA" id="ARBA00022553"/>
    </source>
</evidence>
<dbReference type="Pfam" id="PF01627">
    <property type="entry name" value="Hpt"/>
    <property type="match status" value="1"/>
</dbReference>
<dbReference type="EC" id="2.7.13.3" evidence="2"/>
<dbReference type="SMART" id="SM00260">
    <property type="entry name" value="CheW"/>
    <property type="match status" value="1"/>
</dbReference>
<evidence type="ECO:0000256" key="6">
    <source>
        <dbReference type="ARBA" id="ARBA00022679"/>
    </source>
</evidence>
<feature type="compositionally biased region" description="Low complexity" evidence="13">
    <location>
        <begin position="254"/>
        <end position="266"/>
    </location>
</feature>
<dbReference type="GO" id="GO:0006935">
    <property type="term" value="P:chemotaxis"/>
    <property type="evidence" value="ECO:0007669"/>
    <property type="project" value="UniProtKB-KW"/>
</dbReference>
<evidence type="ECO:0000256" key="8">
    <source>
        <dbReference type="ARBA" id="ARBA00022777"/>
    </source>
</evidence>
<dbReference type="SUPFAM" id="SSF55874">
    <property type="entry name" value="ATPase domain of HSP90 chaperone/DNA topoisomerase II/histidine kinase"/>
    <property type="match status" value="1"/>
</dbReference>
<comment type="catalytic activity">
    <reaction evidence="1">
        <text>ATP + protein L-histidine = ADP + protein N-phospho-L-histidine.</text>
        <dbReference type="EC" id="2.7.13.3"/>
    </reaction>
</comment>
<dbReference type="Gene3D" id="1.20.120.160">
    <property type="entry name" value="HPT domain"/>
    <property type="match status" value="1"/>
</dbReference>
<dbReference type="GO" id="GO:0000155">
    <property type="term" value="F:phosphorelay sensor kinase activity"/>
    <property type="evidence" value="ECO:0007669"/>
    <property type="project" value="InterPro"/>
</dbReference>
<feature type="domain" description="HPt" evidence="16">
    <location>
        <begin position="1"/>
        <end position="105"/>
    </location>
</feature>
<dbReference type="Gene3D" id="2.30.30.40">
    <property type="entry name" value="SH3 Domains"/>
    <property type="match status" value="1"/>
</dbReference>
<comment type="function">
    <text evidence="11">Involved in the transmission of sensory signals from the chemoreceptors to the flagellar motors. CheA is autophosphorylated; it can transfer its phosphate group to either CheB or CheY.</text>
</comment>
<dbReference type="AlphaFoldDB" id="A0AAD4FR94"/>
<sequence>MSIDLSQFFEVFFEESFEGLDAMEAELLNLEPGTEDSETINTIFRAAHSIKGGSGTFGFTSVSDFTHVLETLLDQIRDGQRQLTAEHVNLLLKSVDCLRALLSALQAEQTPDLSDANDLRHKFEVILGMSESTENQDAQASLPVESESTFQIDFKPHPHLFKTGNEPLYMIGELAELGELETTVFYDAIPDFENLSPDECFLSWRFFLTTARTESAIKEIFEWVEDDAHIEITVCGGLFEHEAENESSSPPVEGGQSTGLSSSSVSAPKAIPTKKAETKKPAEQSTTSIRVGIDKVDSLINMVGELVITQAMLSQIGEQEITETTITSLQEGLAQLAHNTRDLQENVMRIRMLPISFVFSRFPRLVRDISQKLNKQVELKLVGEQTELDKTVMEKISDPMVHLVRNSLDHGLETPEERVAAGKDPVGIVTLNAFHQGGNIVIEIMDDGQGLNTQRIKEKAITNGLVQPEDELSADEINELIFMPGFSTADEVSDISGRGVGMDVVRRNIQALNGSVEVSSAPGVGSTFTIRLPLTLAILDGQLVKVAQHTYIIPLISIVESLQIDITKVSRVGKDLDVLRLRDEYIPILRLYDIFTHKGAIEELDKTLLVVVESDNHKVGLLVDDLLAQQQVVIKSLEANYQKVDGISGATILGDGRVSLIIDISGLIKLSGLKRPGSQELLVEAKVIEVA</sequence>
<dbReference type="Proteomes" id="UP000016487">
    <property type="component" value="Unassembled WGS sequence"/>
</dbReference>
<protein>
    <recommendedName>
        <fullName evidence="3">Chemotaxis protein CheA</fullName>
        <ecNumber evidence="2">2.7.13.3</ecNumber>
    </recommendedName>
</protein>
<dbReference type="RefSeq" id="WP_010366365.1">
    <property type="nucleotide sequence ID" value="NZ_AHBZ03000022.1"/>
</dbReference>
<dbReference type="CDD" id="cd16916">
    <property type="entry name" value="HATPase_CheA-like"/>
    <property type="match status" value="1"/>
</dbReference>
<evidence type="ECO:0000256" key="3">
    <source>
        <dbReference type="ARBA" id="ARBA00021495"/>
    </source>
</evidence>
<keyword evidence="10" id="KW-0902">Two-component regulatory system</keyword>
<dbReference type="PANTHER" id="PTHR43395">
    <property type="entry name" value="SENSOR HISTIDINE KINASE CHEA"/>
    <property type="match status" value="1"/>
</dbReference>
<dbReference type="SMART" id="SM01231">
    <property type="entry name" value="H-kinase_dim"/>
    <property type="match status" value="1"/>
</dbReference>
<evidence type="ECO:0000256" key="4">
    <source>
        <dbReference type="ARBA" id="ARBA00022500"/>
    </source>
</evidence>
<evidence type="ECO:0000259" key="15">
    <source>
        <dbReference type="PROSITE" id="PS50851"/>
    </source>
</evidence>
<feature type="domain" description="Histidine kinase" evidence="14">
    <location>
        <begin position="333"/>
        <end position="536"/>
    </location>
</feature>
<organism evidence="17 18">
    <name type="scientific">Pseudoalteromonas citrea</name>
    <dbReference type="NCBI Taxonomy" id="43655"/>
    <lineage>
        <taxon>Bacteria</taxon>
        <taxon>Pseudomonadati</taxon>
        <taxon>Pseudomonadota</taxon>
        <taxon>Gammaproteobacteria</taxon>
        <taxon>Alteromonadales</taxon>
        <taxon>Pseudoalteromonadaceae</taxon>
        <taxon>Pseudoalteromonas</taxon>
    </lineage>
</organism>
<dbReference type="InterPro" id="IPR008207">
    <property type="entry name" value="Sig_transdc_His_kin_Hpt_dom"/>
</dbReference>
<dbReference type="GO" id="GO:0005737">
    <property type="term" value="C:cytoplasm"/>
    <property type="evidence" value="ECO:0007669"/>
    <property type="project" value="InterPro"/>
</dbReference>
<dbReference type="InterPro" id="IPR036890">
    <property type="entry name" value="HATPase_C_sf"/>
</dbReference>
<keyword evidence="5 12" id="KW-0597">Phosphoprotein</keyword>
<dbReference type="Gene3D" id="1.10.287.560">
    <property type="entry name" value="Histidine kinase CheA-like, homodimeric domain"/>
    <property type="match status" value="1"/>
</dbReference>
<dbReference type="Gene3D" id="3.30.565.10">
    <property type="entry name" value="Histidine kinase-like ATPase, C-terminal domain"/>
    <property type="match status" value="1"/>
</dbReference>
<dbReference type="InterPro" id="IPR036097">
    <property type="entry name" value="HisK_dim/P_sf"/>
</dbReference>
<dbReference type="InterPro" id="IPR037006">
    <property type="entry name" value="CheA-like_homodim_sf"/>
</dbReference>
<evidence type="ECO:0000256" key="9">
    <source>
        <dbReference type="ARBA" id="ARBA00022840"/>
    </source>
</evidence>
<dbReference type="GO" id="GO:0005524">
    <property type="term" value="F:ATP binding"/>
    <property type="evidence" value="ECO:0007669"/>
    <property type="project" value="UniProtKB-KW"/>
</dbReference>
<dbReference type="FunFam" id="2.30.30.40:FF:000048">
    <property type="entry name" value="Chemotaxis protein CheA, putative"/>
    <property type="match status" value="1"/>
</dbReference>
<evidence type="ECO:0000256" key="1">
    <source>
        <dbReference type="ARBA" id="ARBA00000085"/>
    </source>
</evidence>
<dbReference type="InterPro" id="IPR036641">
    <property type="entry name" value="HPT_dom_sf"/>
</dbReference>
<dbReference type="InterPro" id="IPR004358">
    <property type="entry name" value="Sig_transdc_His_kin-like_C"/>
</dbReference>
<dbReference type="PANTHER" id="PTHR43395:SF10">
    <property type="entry name" value="CHEMOTAXIS PROTEIN CHEA"/>
    <property type="match status" value="1"/>
</dbReference>
<reference evidence="17" key="1">
    <citation type="journal article" date="2012" name="J. Bacteriol.">
        <title>Genome sequences of type strains of seven species of the marine bacterium Pseudoalteromonas.</title>
        <authorList>
            <person name="Xie B.B."/>
            <person name="Shu Y.L."/>
            <person name="Qin Q.L."/>
            <person name="Rong J.C."/>
            <person name="Zhang X.Y."/>
            <person name="Chen X.L."/>
            <person name="Shi M."/>
            <person name="He H.L."/>
            <person name="Zhou B.C."/>
            <person name="Zhang Y.Z."/>
        </authorList>
    </citation>
    <scope>NUCLEOTIDE SEQUENCE</scope>
    <source>
        <strain evidence="17">DSM 8771</strain>
    </source>
</reference>
<comment type="caution">
    <text evidence="17">The sequence shown here is derived from an EMBL/GenBank/DDBJ whole genome shotgun (WGS) entry which is preliminary data.</text>
</comment>
<dbReference type="InterPro" id="IPR036061">
    <property type="entry name" value="CheW-like_dom_sf"/>
</dbReference>
<evidence type="ECO:0000256" key="2">
    <source>
        <dbReference type="ARBA" id="ARBA00012438"/>
    </source>
</evidence>
<proteinExistence type="predicted"/>
<keyword evidence="8 17" id="KW-0418">Kinase</keyword>
<dbReference type="Pfam" id="PF02518">
    <property type="entry name" value="HATPase_c"/>
    <property type="match status" value="1"/>
</dbReference>
<dbReference type="InterPro" id="IPR003594">
    <property type="entry name" value="HATPase_dom"/>
</dbReference>
<evidence type="ECO:0000313" key="18">
    <source>
        <dbReference type="Proteomes" id="UP000016487"/>
    </source>
</evidence>
<dbReference type="Pfam" id="PF02895">
    <property type="entry name" value="H-kinase_dim"/>
    <property type="match status" value="1"/>
</dbReference>
<dbReference type="PROSITE" id="PS50109">
    <property type="entry name" value="HIS_KIN"/>
    <property type="match status" value="1"/>
</dbReference>
<dbReference type="SMART" id="SM00073">
    <property type="entry name" value="HPT"/>
    <property type="match status" value="1"/>
</dbReference>
<keyword evidence="4" id="KW-0145">Chemotaxis</keyword>
<evidence type="ECO:0000256" key="11">
    <source>
        <dbReference type="ARBA" id="ARBA00035100"/>
    </source>
</evidence>
<keyword evidence="6" id="KW-0808">Transferase</keyword>
<dbReference type="InterPro" id="IPR002545">
    <property type="entry name" value="CheW-lke_dom"/>
</dbReference>
<feature type="modified residue" description="Phosphohistidine" evidence="12">
    <location>
        <position position="48"/>
    </location>
</feature>
<dbReference type="InterPro" id="IPR005467">
    <property type="entry name" value="His_kinase_dom"/>
</dbReference>
<evidence type="ECO:0000313" key="17">
    <source>
        <dbReference type="EMBL" id="KAF7769049.1"/>
    </source>
</evidence>
<evidence type="ECO:0000259" key="14">
    <source>
        <dbReference type="PROSITE" id="PS50109"/>
    </source>
</evidence>
<dbReference type="EMBL" id="AHBZ03000022">
    <property type="protein sequence ID" value="KAF7769049.1"/>
    <property type="molecule type" value="Genomic_DNA"/>
</dbReference>
<name>A0AAD4FR94_9GAMM</name>
<keyword evidence="9" id="KW-0067">ATP-binding</keyword>
<evidence type="ECO:0000256" key="13">
    <source>
        <dbReference type="SAM" id="MobiDB-lite"/>
    </source>
</evidence>
<dbReference type="SUPFAM" id="SSF47384">
    <property type="entry name" value="Homodimeric domain of signal transducing histidine kinase"/>
    <property type="match status" value="1"/>
</dbReference>
<gene>
    <name evidence="17" type="primary">cheA</name>
    <name evidence="17" type="ORF">PCIT_a3594</name>
</gene>
<dbReference type="PROSITE" id="PS50851">
    <property type="entry name" value="CHEW"/>
    <property type="match status" value="1"/>
</dbReference>
<dbReference type="CDD" id="cd00731">
    <property type="entry name" value="CheA_reg"/>
    <property type="match status" value="1"/>
</dbReference>
<dbReference type="InterPro" id="IPR004105">
    <property type="entry name" value="CheA-like_dim"/>
</dbReference>
<dbReference type="Pfam" id="PF01584">
    <property type="entry name" value="CheW"/>
    <property type="match status" value="1"/>
</dbReference>
<dbReference type="CDD" id="cd00088">
    <property type="entry name" value="HPT"/>
    <property type="match status" value="1"/>
</dbReference>
<dbReference type="InterPro" id="IPR051315">
    <property type="entry name" value="Bact_Chemotaxis_CheA"/>
</dbReference>
<feature type="domain" description="CheW-like" evidence="15">
    <location>
        <begin position="538"/>
        <end position="673"/>
    </location>
</feature>
<evidence type="ECO:0000256" key="10">
    <source>
        <dbReference type="ARBA" id="ARBA00023012"/>
    </source>
</evidence>
<dbReference type="SMART" id="SM00387">
    <property type="entry name" value="HATPase_c"/>
    <property type="match status" value="1"/>
</dbReference>
<dbReference type="SUPFAM" id="SSF50341">
    <property type="entry name" value="CheW-like"/>
    <property type="match status" value="1"/>
</dbReference>
<dbReference type="FunFam" id="3.30.565.10:FF:000016">
    <property type="entry name" value="Chemotaxis protein CheA, putative"/>
    <property type="match status" value="1"/>
</dbReference>
<accession>A0AAD4FR94</accession>